<comment type="caution">
    <text evidence="4">The sequence shown here is derived from an EMBL/GenBank/DDBJ whole genome shotgun (WGS) entry which is preliminary data.</text>
</comment>
<proteinExistence type="predicted"/>
<name>A0A9N9ETB6_9GLOM</name>
<evidence type="ECO:0000313" key="4">
    <source>
        <dbReference type="EMBL" id="CAG8693184.1"/>
    </source>
</evidence>
<protein>
    <submittedName>
        <fullName evidence="4">6166_t:CDS:1</fullName>
    </submittedName>
</protein>
<gene>
    <name evidence="4" type="ORF">AMORRO_LOCUS11730</name>
</gene>
<accession>A0A9N9ETB6</accession>
<dbReference type="InterPro" id="IPR036875">
    <property type="entry name" value="Znf_CCHC_sf"/>
</dbReference>
<feature type="domain" description="CCHC-type" evidence="3">
    <location>
        <begin position="31"/>
        <end position="44"/>
    </location>
</feature>
<evidence type="ECO:0000256" key="1">
    <source>
        <dbReference type="PROSITE-ProRule" id="PRU00047"/>
    </source>
</evidence>
<dbReference type="OrthoDB" id="2425403at2759"/>
<reference evidence="4" key="1">
    <citation type="submission" date="2021-06" db="EMBL/GenBank/DDBJ databases">
        <authorList>
            <person name="Kallberg Y."/>
            <person name="Tangrot J."/>
            <person name="Rosling A."/>
        </authorList>
    </citation>
    <scope>NUCLEOTIDE SEQUENCE</scope>
    <source>
        <strain evidence="4">CL551</strain>
    </source>
</reference>
<evidence type="ECO:0000256" key="2">
    <source>
        <dbReference type="SAM" id="MobiDB-lite"/>
    </source>
</evidence>
<keyword evidence="1" id="KW-0863">Zinc-finger</keyword>
<dbReference type="InterPro" id="IPR001878">
    <property type="entry name" value="Znf_CCHC"/>
</dbReference>
<evidence type="ECO:0000259" key="3">
    <source>
        <dbReference type="PROSITE" id="PS50158"/>
    </source>
</evidence>
<sequence>MSLSYAALVTQNIIRRNTHSDSRNAPRTRGCYRCGREGHYLQECLENVPPVSVAPMAKNPVSNVYYCKWQSEEKNGMDAYIAGGTTPAKRGRPKYKPESSSGESSHVLKIRRAVNLIEPMEISIQLMEKE</sequence>
<dbReference type="SUPFAM" id="SSF57756">
    <property type="entry name" value="Retrovirus zinc finger-like domains"/>
    <property type="match status" value="1"/>
</dbReference>
<dbReference type="GO" id="GO:0003676">
    <property type="term" value="F:nucleic acid binding"/>
    <property type="evidence" value="ECO:0007669"/>
    <property type="project" value="InterPro"/>
</dbReference>
<dbReference type="Gene3D" id="4.10.60.10">
    <property type="entry name" value="Zinc finger, CCHC-type"/>
    <property type="match status" value="1"/>
</dbReference>
<dbReference type="AlphaFoldDB" id="A0A9N9ETB6"/>
<dbReference type="GO" id="GO:0008270">
    <property type="term" value="F:zinc ion binding"/>
    <property type="evidence" value="ECO:0007669"/>
    <property type="project" value="UniProtKB-KW"/>
</dbReference>
<keyword evidence="5" id="KW-1185">Reference proteome</keyword>
<keyword evidence="1" id="KW-0862">Zinc</keyword>
<dbReference type="Proteomes" id="UP000789342">
    <property type="component" value="Unassembled WGS sequence"/>
</dbReference>
<organism evidence="4 5">
    <name type="scientific">Acaulospora morrowiae</name>
    <dbReference type="NCBI Taxonomy" id="94023"/>
    <lineage>
        <taxon>Eukaryota</taxon>
        <taxon>Fungi</taxon>
        <taxon>Fungi incertae sedis</taxon>
        <taxon>Mucoromycota</taxon>
        <taxon>Glomeromycotina</taxon>
        <taxon>Glomeromycetes</taxon>
        <taxon>Diversisporales</taxon>
        <taxon>Acaulosporaceae</taxon>
        <taxon>Acaulospora</taxon>
    </lineage>
</organism>
<dbReference type="EMBL" id="CAJVPV010015627">
    <property type="protein sequence ID" value="CAG8693184.1"/>
    <property type="molecule type" value="Genomic_DNA"/>
</dbReference>
<evidence type="ECO:0000313" key="5">
    <source>
        <dbReference type="Proteomes" id="UP000789342"/>
    </source>
</evidence>
<keyword evidence="1" id="KW-0479">Metal-binding</keyword>
<feature type="region of interest" description="Disordered" evidence="2">
    <location>
        <begin position="80"/>
        <end position="106"/>
    </location>
</feature>
<dbReference type="PROSITE" id="PS50158">
    <property type="entry name" value="ZF_CCHC"/>
    <property type="match status" value="1"/>
</dbReference>
<feature type="non-terminal residue" evidence="4">
    <location>
        <position position="130"/>
    </location>
</feature>